<evidence type="ECO:0000313" key="16">
    <source>
        <dbReference type="Proteomes" id="UP000380867"/>
    </source>
</evidence>
<dbReference type="EMBL" id="SDPQ02000002">
    <property type="protein sequence ID" value="KAA1398202.1"/>
    <property type="molecule type" value="Genomic_DNA"/>
</dbReference>
<organism evidence="15 16">
    <name type="scientific">Aeromicrobium ginsengisoli</name>
    <dbReference type="NCBI Taxonomy" id="363867"/>
    <lineage>
        <taxon>Bacteria</taxon>
        <taxon>Bacillati</taxon>
        <taxon>Actinomycetota</taxon>
        <taxon>Actinomycetes</taxon>
        <taxon>Propionibacteriales</taxon>
        <taxon>Nocardioidaceae</taxon>
        <taxon>Aeromicrobium</taxon>
    </lineage>
</organism>
<dbReference type="Gene3D" id="3.40.50.1240">
    <property type="entry name" value="Phosphoglycerate mutase-like"/>
    <property type="match status" value="1"/>
</dbReference>
<dbReference type="SUPFAM" id="SSF53254">
    <property type="entry name" value="Phosphoglycerate mutase-like"/>
    <property type="match status" value="1"/>
</dbReference>
<evidence type="ECO:0000256" key="10">
    <source>
        <dbReference type="ARBA" id="ARBA00043668"/>
    </source>
</evidence>
<sequence>MFKLISVLVSLAALIGPAQADIVSDAHSYSNQTPYGDPATTKIRTPPPNYEAFFIENVGRHGSRSQTNSDSEKRALAVWNAAAKKGQLTTAGKLFDDDLKAFQAAETTIGYGHLSTIGRAEWAGIGRRTAANYHDLLTKAAADGDDIRFRTTSIYRTQQSATALRGGLKAAIPGLDLKDRTTDDRMLITNGATAKGNAAIASVLRRSDVRTAARHVLRRLYTASYVDSLSDPVGKALDIYGMYALAAGMHDDTDVTFSRYVPLTDAHYLGFAKDAQNFYRYGPGVKGETSSYQQARPILTDFFSQLDKRIAGGSTAAVFRLAHGETTMPFAALTRLPGSTKQASASTPYSYGNNSWRGYVAGRMAGNIEWVAYRNPKSGGVLVTLRYNEQPVRLNSSCTPSDLDPYFYRVSALKRCLL</sequence>
<dbReference type="EC" id="3.1.3.80" evidence="3"/>
<evidence type="ECO:0000256" key="5">
    <source>
        <dbReference type="ARBA" id="ARBA00018097"/>
    </source>
</evidence>
<keyword evidence="6 14" id="KW-0732">Signal</keyword>
<dbReference type="EC" id="3.1.3.62" evidence="4"/>
<evidence type="ECO:0000256" key="7">
    <source>
        <dbReference type="ARBA" id="ARBA00022801"/>
    </source>
</evidence>
<evidence type="ECO:0000313" key="15">
    <source>
        <dbReference type="EMBL" id="KAA1398202.1"/>
    </source>
</evidence>
<comment type="catalytic activity">
    <reaction evidence="10">
        <text>1D-myo-inositol 1,2,5,6-tetrakisphosphate + H2O = 1D-myo-inositol 1,2,6-trisphosphate + phosphate</text>
        <dbReference type="Rhea" id="RHEA:77119"/>
        <dbReference type="ChEBI" id="CHEBI:15377"/>
        <dbReference type="ChEBI" id="CHEBI:43474"/>
        <dbReference type="ChEBI" id="CHEBI:195535"/>
        <dbReference type="ChEBI" id="CHEBI:195537"/>
        <dbReference type="EC" id="3.1.3.62"/>
    </reaction>
    <physiologicalReaction direction="left-to-right" evidence="10">
        <dbReference type="Rhea" id="RHEA:77120"/>
    </physiologicalReaction>
</comment>
<comment type="subcellular location">
    <subcellularLocation>
        <location evidence="1">Membrane</location>
    </subcellularLocation>
</comment>
<comment type="similarity">
    <text evidence="2">Belongs to the histidine acid phosphatase family. MINPP1 subfamily.</text>
</comment>
<comment type="catalytic activity">
    <reaction evidence="13">
        <text>(2R)-2,3-bisphosphoglycerate + H2O = (2R)-2-phosphoglycerate + phosphate</text>
        <dbReference type="Rhea" id="RHEA:27381"/>
        <dbReference type="ChEBI" id="CHEBI:15377"/>
        <dbReference type="ChEBI" id="CHEBI:43474"/>
        <dbReference type="ChEBI" id="CHEBI:58248"/>
        <dbReference type="ChEBI" id="CHEBI:58289"/>
        <dbReference type="EC" id="3.1.3.80"/>
    </reaction>
    <physiologicalReaction direction="left-to-right" evidence="13">
        <dbReference type="Rhea" id="RHEA:27382"/>
    </physiologicalReaction>
</comment>
<dbReference type="OrthoDB" id="9770871at2"/>
<evidence type="ECO:0000256" key="2">
    <source>
        <dbReference type="ARBA" id="ARBA00008422"/>
    </source>
</evidence>
<dbReference type="InterPro" id="IPR000560">
    <property type="entry name" value="His_Pase_clade-2"/>
</dbReference>
<keyword evidence="7" id="KW-0378">Hydrolase</keyword>
<evidence type="ECO:0000256" key="1">
    <source>
        <dbReference type="ARBA" id="ARBA00004370"/>
    </source>
</evidence>
<dbReference type="Proteomes" id="UP000380867">
    <property type="component" value="Unassembled WGS sequence"/>
</dbReference>
<dbReference type="GO" id="GO:0034417">
    <property type="term" value="F:bisphosphoglycerate 3-phosphatase activity"/>
    <property type="evidence" value="ECO:0007669"/>
    <property type="project" value="UniProtKB-EC"/>
</dbReference>
<dbReference type="PANTHER" id="PTHR20963:SF8">
    <property type="entry name" value="MULTIPLE INOSITOL POLYPHOSPHATE PHOSPHATASE 1"/>
    <property type="match status" value="1"/>
</dbReference>
<dbReference type="GO" id="GO:0016020">
    <property type="term" value="C:membrane"/>
    <property type="evidence" value="ECO:0007669"/>
    <property type="project" value="UniProtKB-SubCell"/>
</dbReference>
<evidence type="ECO:0000256" key="3">
    <source>
        <dbReference type="ARBA" id="ARBA00012976"/>
    </source>
</evidence>
<protein>
    <recommendedName>
        <fullName evidence="5">Multiple inositol polyphosphate phosphatase 1</fullName>
        <ecNumber evidence="4">3.1.3.62</ecNumber>
        <ecNumber evidence="3">3.1.3.80</ecNumber>
    </recommendedName>
    <alternativeName>
        <fullName evidence="9">2,3-bisphosphoglycerate 3-phosphatase</fullName>
    </alternativeName>
</protein>
<dbReference type="InterPro" id="IPR029033">
    <property type="entry name" value="His_PPase_superfam"/>
</dbReference>
<reference evidence="15" key="1">
    <citation type="submission" date="2019-09" db="EMBL/GenBank/DDBJ databases">
        <authorList>
            <person name="Li J."/>
        </authorList>
    </citation>
    <scope>NUCLEOTIDE SEQUENCE [LARGE SCALE GENOMIC DNA]</scope>
    <source>
        <strain evidence="15">JCM 14732</strain>
    </source>
</reference>
<evidence type="ECO:0000256" key="12">
    <source>
        <dbReference type="ARBA" id="ARBA00043691"/>
    </source>
</evidence>
<dbReference type="PANTHER" id="PTHR20963">
    <property type="entry name" value="MULTIPLE INOSITOL POLYPHOSPHATE PHOSPHATASE-RELATED"/>
    <property type="match status" value="1"/>
</dbReference>
<comment type="catalytic activity">
    <reaction evidence="12">
        <text>1D-myo-inositol hexakisphosphate + H2O = 1D-myo-inositol 1,2,4,5,6-pentakisphosphate + phosphate</text>
        <dbReference type="Rhea" id="RHEA:16989"/>
        <dbReference type="ChEBI" id="CHEBI:15377"/>
        <dbReference type="ChEBI" id="CHEBI:43474"/>
        <dbReference type="ChEBI" id="CHEBI:57798"/>
        <dbReference type="ChEBI" id="CHEBI:58130"/>
        <dbReference type="EC" id="3.1.3.62"/>
    </reaction>
    <physiologicalReaction direction="left-to-right" evidence="12">
        <dbReference type="Rhea" id="RHEA:16990"/>
    </physiologicalReaction>
</comment>
<evidence type="ECO:0000256" key="9">
    <source>
        <dbReference type="ARBA" id="ARBA00031642"/>
    </source>
</evidence>
<keyword evidence="16" id="KW-1185">Reference proteome</keyword>
<evidence type="ECO:0000256" key="14">
    <source>
        <dbReference type="SAM" id="SignalP"/>
    </source>
</evidence>
<name>A0A5M4FFW1_9ACTN</name>
<dbReference type="AlphaFoldDB" id="A0A5M4FFW1"/>
<dbReference type="Pfam" id="PF00328">
    <property type="entry name" value="His_Phos_2"/>
    <property type="match status" value="1"/>
</dbReference>
<evidence type="ECO:0000256" key="8">
    <source>
        <dbReference type="ARBA" id="ARBA00023136"/>
    </source>
</evidence>
<feature type="chain" id="PRO_5024319399" description="Multiple inositol polyphosphate phosphatase 1" evidence="14">
    <location>
        <begin position="21"/>
        <end position="418"/>
    </location>
</feature>
<proteinExistence type="inferred from homology"/>
<evidence type="ECO:0000256" key="6">
    <source>
        <dbReference type="ARBA" id="ARBA00022729"/>
    </source>
</evidence>
<evidence type="ECO:0000256" key="11">
    <source>
        <dbReference type="ARBA" id="ARBA00043671"/>
    </source>
</evidence>
<comment type="catalytic activity">
    <reaction evidence="11">
        <text>1D-myo-inositol 1,2,4,5,6-pentakisphosphate + H2O = 1D-myo-inositol 1,2,5,6-tetrakisphosphate + phosphate</text>
        <dbReference type="Rhea" id="RHEA:77115"/>
        <dbReference type="ChEBI" id="CHEBI:15377"/>
        <dbReference type="ChEBI" id="CHEBI:43474"/>
        <dbReference type="ChEBI" id="CHEBI:57798"/>
        <dbReference type="ChEBI" id="CHEBI:195535"/>
        <dbReference type="EC" id="3.1.3.62"/>
    </reaction>
    <physiologicalReaction direction="left-to-right" evidence="11">
        <dbReference type="Rhea" id="RHEA:77116"/>
    </physiologicalReaction>
</comment>
<accession>A0A5M4FFW1</accession>
<comment type="caution">
    <text evidence="15">The sequence shown here is derived from an EMBL/GenBank/DDBJ whole genome shotgun (WGS) entry which is preliminary data.</text>
</comment>
<gene>
    <name evidence="15" type="ORF">ESP70_012825</name>
</gene>
<dbReference type="RefSeq" id="WP_149689632.1">
    <property type="nucleotide sequence ID" value="NZ_SDPQ02000002.1"/>
</dbReference>
<keyword evidence="8" id="KW-0472">Membrane</keyword>
<feature type="signal peptide" evidence="14">
    <location>
        <begin position="1"/>
        <end position="20"/>
    </location>
</feature>
<evidence type="ECO:0000256" key="13">
    <source>
        <dbReference type="ARBA" id="ARBA00043832"/>
    </source>
</evidence>
<evidence type="ECO:0000256" key="4">
    <source>
        <dbReference type="ARBA" id="ARBA00013040"/>
    </source>
</evidence>